<evidence type="ECO:0000313" key="1">
    <source>
        <dbReference type="EMBL" id="JAD14384.1"/>
    </source>
</evidence>
<accession>A0A0A8XMU3</accession>
<dbReference type="AlphaFoldDB" id="A0A0A8XMU3"/>
<proteinExistence type="predicted"/>
<protein>
    <submittedName>
        <fullName evidence="1">Uncharacterized protein</fullName>
    </submittedName>
</protein>
<name>A0A0A8XMU3_ARUDO</name>
<reference evidence="1" key="1">
    <citation type="submission" date="2014-09" db="EMBL/GenBank/DDBJ databases">
        <authorList>
            <person name="Magalhaes I.L.F."/>
            <person name="Oliveira U."/>
            <person name="Santos F.R."/>
            <person name="Vidigal T.H.D.A."/>
            <person name="Brescovit A.D."/>
            <person name="Santos A.J."/>
        </authorList>
    </citation>
    <scope>NUCLEOTIDE SEQUENCE</scope>
    <source>
        <tissue evidence="1">Shoot tissue taken approximately 20 cm above the soil surface</tissue>
    </source>
</reference>
<sequence>MGFNQKPIRIPLFDTRFLCLILGKLSPCLAVCAKY</sequence>
<dbReference type="EMBL" id="GBRH01283511">
    <property type="protein sequence ID" value="JAD14384.1"/>
    <property type="molecule type" value="Transcribed_RNA"/>
</dbReference>
<reference evidence="1" key="2">
    <citation type="journal article" date="2015" name="Data Brief">
        <title>Shoot transcriptome of the giant reed, Arundo donax.</title>
        <authorList>
            <person name="Barrero R.A."/>
            <person name="Guerrero F.D."/>
            <person name="Moolhuijzen P."/>
            <person name="Goolsby J.A."/>
            <person name="Tidwell J."/>
            <person name="Bellgard S.E."/>
            <person name="Bellgard M.I."/>
        </authorList>
    </citation>
    <scope>NUCLEOTIDE SEQUENCE</scope>
    <source>
        <tissue evidence="1">Shoot tissue taken approximately 20 cm above the soil surface</tissue>
    </source>
</reference>
<organism evidence="1">
    <name type="scientific">Arundo donax</name>
    <name type="common">Giant reed</name>
    <name type="synonym">Donax arundinaceus</name>
    <dbReference type="NCBI Taxonomy" id="35708"/>
    <lineage>
        <taxon>Eukaryota</taxon>
        <taxon>Viridiplantae</taxon>
        <taxon>Streptophyta</taxon>
        <taxon>Embryophyta</taxon>
        <taxon>Tracheophyta</taxon>
        <taxon>Spermatophyta</taxon>
        <taxon>Magnoliopsida</taxon>
        <taxon>Liliopsida</taxon>
        <taxon>Poales</taxon>
        <taxon>Poaceae</taxon>
        <taxon>PACMAD clade</taxon>
        <taxon>Arundinoideae</taxon>
        <taxon>Arundineae</taxon>
        <taxon>Arundo</taxon>
    </lineage>
</organism>